<evidence type="ECO:0000256" key="1">
    <source>
        <dbReference type="SAM" id="MobiDB-lite"/>
    </source>
</evidence>
<reference evidence="3" key="1">
    <citation type="journal article" date="2019" name="Int. J. Syst. Evol. Microbiol.">
        <title>The Global Catalogue of Microorganisms (GCM) 10K type strain sequencing project: providing services to taxonomists for standard genome sequencing and annotation.</title>
        <authorList>
            <consortium name="The Broad Institute Genomics Platform"/>
            <consortium name="The Broad Institute Genome Sequencing Center for Infectious Disease"/>
            <person name="Wu L."/>
            <person name="Ma J."/>
        </authorList>
    </citation>
    <scope>NUCLEOTIDE SEQUENCE [LARGE SCALE GENOMIC DNA]</scope>
    <source>
        <strain evidence="3">JCM 4738</strain>
    </source>
</reference>
<feature type="compositionally biased region" description="Basic and acidic residues" evidence="1">
    <location>
        <begin position="9"/>
        <end position="25"/>
    </location>
</feature>
<evidence type="ECO:0000313" key="2">
    <source>
        <dbReference type="EMBL" id="GHB52407.1"/>
    </source>
</evidence>
<protein>
    <submittedName>
        <fullName evidence="2">Uncharacterized protein</fullName>
    </submittedName>
</protein>
<gene>
    <name evidence="2" type="ORF">GCM10010347_22870</name>
</gene>
<sequence>MATRSTNRSGEEMVGTRRRADIERECRSLERSTPFARGAASGYAWALGRDREGPVTGVHTEGPPGVDLLTAEVDAAVVRLEEQPGRSVPHDHIQGVHDALAWVCGHTETRPA</sequence>
<comment type="caution">
    <text evidence="2">The sequence shown here is derived from an EMBL/GenBank/DDBJ whole genome shotgun (WGS) entry which is preliminary data.</text>
</comment>
<proteinExistence type="predicted"/>
<dbReference type="RefSeq" id="WP_229873640.1">
    <property type="nucleotide sequence ID" value="NZ_BMVP01000003.1"/>
</dbReference>
<evidence type="ECO:0000313" key="3">
    <source>
        <dbReference type="Proteomes" id="UP000642673"/>
    </source>
</evidence>
<feature type="region of interest" description="Disordered" evidence="1">
    <location>
        <begin position="1"/>
        <end position="25"/>
    </location>
</feature>
<organism evidence="2 3">
    <name type="scientific">Streptomyces cirratus</name>
    <dbReference type="NCBI Taxonomy" id="68187"/>
    <lineage>
        <taxon>Bacteria</taxon>
        <taxon>Bacillati</taxon>
        <taxon>Actinomycetota</taxon>
        <taxon>Actinomycetes</taxon>
        <taxon>Kitasatosporales</taxon>
        <taxon>Streptomycetaceae</taxon>
        <taxon>Streptomyces</taxon>
    </lineage>
</organism>
<dbReference type="EMBL" id="BMVP01000003">
    <property type="protein sequence ID" value="GHB52407.1"/>
    <property type="molecule type" value="Genomic_DNA"/>
</dbReference>
<dbReference type="Proteomes" id="UP000642673">
    <property type="component" value="Unassembled WGS sequence"/>
</dbReference>
<accession>A0ABQ3EUQ4</accession>
<name>A0ABQ3EUQ4_9ACTN</name>
<keyword evidence="3" id="KW-1185">Reference proteome</keyword>